<comment type="caution">
    <text evidence="2">The sequence shown here is derived from an EMBL/GenBank/DDBJ whole genome shotgun (WGS) entry which is preliminary data.</text>
</comment>
<gene>
    <name evidence="2" type="ORF">S12H4_18553</name>
</gene>
<dbReference type="GO" id="GO:0046654">
    <property type="term" value="P:tetrahydrofolate biosynthetic process"/>
    <property type="evidence" value="ECO:0007669"/>
    <property type="project" value="InterPro"/>
</dbReference>
<accession>X1R9B3</accession>
<protein>
    <recommendedName>
        <fullName evidence="1">DHFR domain-containing protein</fullName>
    </recommendedName>
</protein>
<reference evidence="2" key="1">
    <citation type="journal article" date="2014" name="Front. Microbiol.">
        <title>High frequency of phylogenetically diverse reductive dehalogenase-homologous genes in deep subseafloor sedimentary metagenomes.</title>
        <authorList>
            <person name="Kawai M."/>
            <person name="Futagami T."/>
            <person name="Toyoda A."/>
            <person name="Takaki Y."/>
            <person name="Nishi S."/>
            <person name="Hori S."/>
            <person name="Arai W."/>
            <person name="Tsubouchi T."/>
            <person name="Morono Y."/>
            <person name="Uchiyama I."/>
            <person name="Ito T."/>
            <person name="Fujiyama A."/>
            <person name="Inagaki F."/>
            <person name="Takami H."/>
        </authorList>
    </citation>
    <scope>NUCLEOTIDE SEQUENCE</scope>
    <source>
        <strain evidence="2">Expedition CK06-06</strain>
    </source>
</reference>
<feature type="domain" description="DHFR" evidence="1">
    <location>
        <begin position="1"/>
        <end position="64"/>
    </location>
</feature>
<evidence type="ECO:0000313" key="2">
    <source>
        <dbReference type="EMBL" id="GAI77143.1"/>
    </source>
</evidence>
<dbReference type="Gene3D" id="3.40.430.10">
    <property type="entry name" value="Dihydrofolate Reductase, subunit A"/>
    <property type="match status" value="1"/>
</dbReference>
<dbReference type="EMBL" id="BARW01009174">
    <property type="protein sequence ID" value="GAI77143.1"/>
    <property type="molecule type" value="Genomic_DNA"/>
</dbReference>
<evidence type="ECO:0000259" key="1">
    <source>
        <dbReference type="PROSITE" id="PS51330"/>
    </source>
</evidence>
<feature type="non-terminal residue" evidence="2">
    <location>
        <position position="1"/>
    </location>
</feature>
<dbReference type="AlphaFoldDB" id="X1R9B3"/>
<sequence>KLFLIGGEKIYRDGLTLATHLEITRLDSNYEGDTCFPEIGPDDWEQTGEERHDGYSFISYKRRG</sequence>
<dbReference type="PROSITE" id="PS51330">
    <property type="entry name" value="DHFR_2"/>
    <property type="match status" value="1"/>
</dbReference>
<dbReference type="InterPro" id="IPR001796">
    <property type="entry name" value="DHFR_dom"/>
</dbReference>
<name>X1R9B3_9ZZZZ</name>
<proteinExistence type="predicted"/>
<dbReference type="InterPro" id="IPR024072">
    <property type="entry name" value="DHFR-like_dom_sf"/>
</dbReference>
<organism evidence="2">
    <name type="scientific">marine sediment metagenome</name>
    <dbReference type="NCBI Taxonomy" id="412755"/>
    <lineage>
        <taxon>unclassified sequences</taxon>
        <taxon>metagenomes</taxon>
        <taxon>ecological metagenomes</taxon>
    </lineage>
</organism>
<dbReference type="SUPFAM" id="SSF53597">
    <property type="entry name" value="Dihydrofolate reductase-like"/>
    <property type="match status" value="1"/>
</dbReference>
<dbReference type="Pfam" id="PF00186">
    <property type="entry name" value="DHFR_1"/>
    <property type="match status" value="1"/>
</dbReference>
<dbReference type="GO" id="GO:0004146">
    <property type="term" value="F:dihydrofolate reductase activity"/>
    <property type="evidence" value="ECO:0007669"/>
    <property type="project" value="InterPro"/>
</dbReference>